<dbReference type="GO" id="GO:0016614">
    <property type="term" value="F:oxidoreductase activity, acting on CH-OH group of donors"/>
    <property type="evidence" value="ECO:0007669"/>
    <property type="project" value="InterPro"/>
</dbReference>
<dbReference type="InterPro" id="IPR007867">
    <property type="entry name" value="GMC_OxRtase_C"/>
</dbReference>
<comment type="cofactor">
    <cofactor evidence="1">
        <name>FAD</name>
        <dbReference type="ChEBI" id="CHEBI:57692"/>
    </cofactor>
</comment>
<evidence type="ECO:0000256" key="3">
    <source>
        <dbReference type="ARBA" id="ARBA00022827"/>
    </source>
</evidence>
<evidence type="ECO:0000313" key="6">
    <source>
        <dbReference type="Proteomes" id="UP000791440"/>
    </source>
</evidence>
<name>A0A921ZBJ5_MANSE</name>
<feature type="domain" description="Glucose-methanol-choline oxidoreductase N-terminal" evidence="4">
    <location>
        <begin position="350"/>
        <end position="364"/>
    </location>
</feature>
<sequence>MSTPLQSTQLCRPVGTEHRLIPERDTLIWVIMACLNTLMDLMGSITSSLGVLAARPIVLLLETALTLFSMFNLDVAEYPLDYSSKVSAVEHADFIIVGAGSAGCVLANRLTEISNWTVMLVEAGDYPSFKSTLPGLFLFVDYSYEDWNYYSVNDGYTSQAHITKNIHFTRGKMLGGSSGANYMFYVRGNKRDYDEWEENGLEGWSWDSVLPYFIKSERLRSDEILSSPSADLHGTDGYLGVTRPTWQGRVENDLAAFKENGHEILIDTNGYKQLGYSLPTYTIDNKIRQSTSVAYLRPIKDRKNLRVLTKTYCRKILFDENMRAVGVEVNLPNGNIVNLMADKEVILSGGAFNSPQLLMLSGIGPRKHLEEMDIKVLFDSPNVGENLQDHPLVPIVINKGRNASSFVENVEIINNLDKFPNPALMGHVALNKSQTFPDYQTIAYPVSAGSILPTILCSHVFRYVNDYCVSMTQVMEKNQALITGVSLLRPESKGRVYLKSKDPKKKALIVSGYYTNPSDLEKHTRSVEDYLTVLNTPHMRKLNATVFDYLRQCRGIKKNSHKFWKCYILNTVTTLWHPVGTCAMGPKGQGVIDSRFRVYGTKGLRVIDGSAMWKIVRGNTNAPIIMMAEKGADEIKKAYGINI</sequence>
<dbReference type="EMBL" id="JH668471">
    <property type="protein sequence ID" value="KAG6454613.1"/>
    <property type="molecule type" value="Genomic_DNA"/>
</dbReference>
<evidence type="ECO:0000259" key="4">
    <source>
        <dbReference type="PROSITE" id="PS00624"/>
    </source>
</evidence>
<evidence type="ECO:0000256" key="1">
    <source>
        <dbReference type="ARBA" id="ARBA00001974"/>
    </source>
</evidence>
<accession>A0A921ZBJ5</accession>
<dbReference type="AlphaFoldDB" id="A0A921ZBJ5"/>
<dbReference type="InterPro" id="IPR000172">
    <property type="entry name" value="GMC_OxRdtase_N"/>
</dbReference>
<keyword evidence="2" id="KW-0285">Flavoprotein</keyword>
<dbReference type="InterPro" id="IPR012132">
    <property type="entry name" value="GMC_OxRdtase"/>
</dbReference>
<gene>
    <name evidence="5" type="ORF">O3G_MSEX008786</name>
</gene>
<dbReference type="PANTHER" id="PTHR11552:SF147">
    <property type="entry name" value="CHOLINE DEHYDROGENASE, MITOCHONDRIAL"/>
    <property type="match status" value="1"/>
</dbReference>
<dbReference type="GO" id="GO:0050660">
    <property type="term" value="F:flavin adenine dinucleotide binding"/>
    <property type="evidence" value="ECO:0007669"/>
    <property type="project" value="InterPro"/>
</dbReference>
<comment type="caution">
    <text evidence="5">The sequence shown here is derived from an EMBL/GenBank/DDBJ whole genome shotgun (WGS) entry which is preliminary data.</text>
</comment>
<reference evidence="5" key="2">
    <citation type="submission" date="2020-12" db="EMBL/GenBank/DDBJ databases">
        <authorList>
            <person name="Kanost M."/>
        </authorList>
    </citation>
    <scope>NUCLEOTIDE SEQUENCE</scope>
</reference>
<evidence type="ECO:0000256" key="2">
    <source>
        <dbReference type="ARBA" id="ARBA00022630"/>
    </source>
</evidence>
<dbReference type="PANTHER" id="PTHR11552">
    <property type="entry name" value="GLUCOSE-METHANOL-CHOLINE GMC OXIDOREDUCTASE"/>
    <property type="match status" value="1"/>
</dbReference>
<evidence type="ECO:0000313" key="5">
    <source>
        <dbReference type="EMBL" id="KAG6454613.1"/>
    </source>
</evidence>
<reference evidence="5" key="1">
    <citation type="journal article" date="2016" name="Insect Biochem. Mol. Biol.">
        <title>Multifaceted biological insights from a draft genome sequence of the tobacco hornworm moth, Manduca sexta.</title>
        <authorList>
            <person name="Kanost M.R."/>
            <person name="Arrese E.L."/>
            <person name="Cao X."/>
            <person name="Chen Y.R."/>
            <person name="Chellapilla S."/>
            <person name="Goldsmith M.R."/>
            <person name="Grosse-Wilde E."/>
            <person name="Heckel D.G."/>
            <person name="Herndon N."/>
            <person name="Jiang H."/>
            <person name="Papanicolaou A."/>
            <person name="Qu J."/>
            <person name="Soulages J.L."/>
            <person name="Vogel H."/>
            <person name="Walters J."/>
            <person name="Waterhouse R.M."/>
            <person name="Ahn S.J."/>
            <person name="Almeida F.C."/>
            <person name="An C."/>
            <person name="Aqrawi P."/>
            <person name="Bretschneider A."/>
            <person name="Bryant W.B."/>
            <person name="Bucks S."/>
            <person name="Chao H."/>
            <person name="Chevignon G."/>
            <person name="Christen J.M."/>
            <person name="Clarke D.F."/>
            <person name="Dittmer N.T."/>
            <person name="Ferguson L.C.F."/>
            <person name="Garavelou S."/>
            <person name="Gordon K.H.J."/>
            <person name="Gunaratna R.T."/>
            <person name="Han Y."/>
            <person name="Hauser F."/>
            <person name="He Y."/>
            <person name="Heidel-Fischer H."/>
            <person name="Hirsh A."/>
            <person name="Hu Y."/>
            <person name="Jiang H."/>
            <person name="Kalra D."/>
            <person name="Klinner C."/>
            <person name="Konig C."/>
            <person name="Kovar C."/>
            <person name="Kroll A.R."/>
            <person name="Kuwar S.S."/>
            <person name="Lee S.L."/>
            <person name="Lehman R."/>
            <person name="Li K."/>
            <person name="Li Z."/>
            <person name="Liang H."/>
            <person name="Lovelace S."/>
            <person name="Lu Z."/>
            <person name="Mansfield J.H."/>
            <person name="McCulloch K.J."/>
            <person name="Mathew T."/>
            <person name="Morton B."/>
            <person name="Muzny D.M."/>
            <person name="Neunemann D."/>
            <person name="Ongeri F."/>
            <person name="Pauchet Y."/>
            <person name="Pu L.L."/>
            <person name="Pyrousis I."/>
            <person name="Rao X.J."/>
            <person name="Redding A."/>
            <person name="Roesel C."/>
            <person name="Sanchez-Gracia A."/>
            <person name="Schaack S."/>
            <person name="Shukla A."/>
            <person name="Tetreau G."/>
            <person name="Wang Y."/>
            <person name="Xiong G.H."/>
            <person name="Traut W."/>
            <person name="Walsh T.K."/>
            <person name="Worley K.C."/>
            <person name="Wu D."/>
            <person name="Wu W."/>
            <person name="Wu Y.Q."/>
            <person name="Zhang X."/>
            <person name="Zou Z."/>
            <person name="Zucker H."/>
            <person name="Briscoe A.D."/>
            <person name="Burmester T."/>
            <person name="Clem R.J."/>
            <person name="Feyereisen R."/>
            <person name="Grimmelikhuijzen C.J.P."/>
            <person name="Hamodrakas S.J."/>
            <person name="Hansson B.S."/>
            <person name="Huguet E."/>
            <person name="Jermiin L.S."/>
            <person name="Lan Q."/>
            <person name="Lehman H.K."/>
            <person name="Lorenzen M."/>
            <person name="Merzendorfer H."/>
            <person name="Michalopoulos I."/>
            <person name="Morton D.B."/>
            <person name="Muthukrishnan S."/>
            <person name="Oakeshott J.G."/>
            <person name="Palmer W."/>
            <person name="Park Y."/>
            <person name="Passarelli A.L."/>
            <person name="Rozas J."/>
            <person name="Schwartz L.M."/>
            <person name="Smith W."/>
            <person name="Southgate A."/>
            <person name="Vilcinskas A."/>
            <person name="Vogt R."/>
            <person name="Wang P."/>
            <person name="Werren J."/>
            <person name="Yu X.Q."/>
            <person name="Zhou J.J."/>
            <person name="Brown S.J."/>
            <person name="Scherer S.E."/>
            <person name="Richards S."/>
            <person name="Blissard G.W."/>
        </authorList>
    </citation>
    <scope>NUCLEOTIDE SEQUENCE</scope>
</reference>
<dbReference type="PIRSF" id="PIRSF000137">
    <property type="entry name" value="Alcohol_oxidase"/>
    <property type="match status" value="1"/>
</dbReference>
<dbReference type="PROSITE" id="PS00624">
    <property type="entry name" value="GMC_OXRED_2"/>
    <property type="match status" value="1"/>
</dbReference>
<dbReference type="Proteomes" id="UP000791440">
    <property type="component" value="Unassembled WGS sequence"/>
</dbReference>
<dbReference type="Pfam" id="PF05199">
    <property type="entry name" value="GMC_oxred_C"/>
    <property type="match status" value="1"/>
</dbReference>
<keyword evidence="6" id="KW-1185">Reference proteome</keyword>
<organism evidence="5 6">
    <name type="scientific">Manduca sexta</name>
    <name type="common">Tobacco hawkmoth</name>
    <name type="synonym">Tobacco hornworm</name>
    <dbReference type="NCBI Taxonomy" id="7130"/>
    <lineage>
        <taxon>Eukaryota</taxon>
        <taxon>Metazoa</taxon>
        <taxon>Ecdysozoa</taxon>
        <taxon>Arthropoda</taxon>
        <taxon>Hexapoda</taxon>
        <taxon>Insecta</taxon>
        <taxon>Pterygota</taxon>
        <taxon>Neoptera</taxon>
        <taxon>Endopterygota</taxon>
        <taxon>Lepidoptera</taxon>
        <taxon>Glossata</taxon>
        <taxon>Ditrysia</taxon>
        <taxon>Bombycoidea</taxon>
        <taxon>Sphingidae</taxon>
        <taxon>Sphinginae</taxon>
        <taxon>Sphingini</taxon>
        <taxon>Manduca</taxon>
    </lineage>
</organism>
<dbReference type="Pfam" id="PF00732">
    <property type="entry name" value="GMC_oxred_N"/>
    <property type="match status" value="1"/>
</dbReference>
<protein>
    <recommendedName>
        <fullName evidence="4">Glucose-methanol-choline oxidoreductase N-terminal domain-containing protein</fullName>
    </recommendedName>
</protein>
<keyword evidence="3" id="KW-0274">FAD</keyword>
<proteinExistence type="predicted"/>